<dbReference type="OrthoDB" id="25198at2"/>
<protein>
    <submittedName>
        <fullName evidence="6">Putative hydrolase of the HAD superfamily</fullName>
    </submittedName>
</protein>
<keyword evidence="4" id="KW-0460">Magnesium</keyword>
<keyword evidence="7" id="KW-1185">Reference proteome</keyword>
<dbReference type="InterPro" id="IPR006439">
    <property type="entry name" value="HAD-SF_hydro_IA"/>
</dbReference>
<keyword evidence="2" id="KW-0479">Metal-binding</keyword>
<dbReference type="GO" id="GO:0046872">
    <property type="term" value="F:metal ion binding"/>
    <property type="evidence" value="ECO:0007669"/>
    <property type="project" value="UniProtKB-KW"/>
</dbReference>
<dbReference type="PANTHER" id="PTHR46470:SF2">
    <property type="entry name" value="GLYCERALDEHYDE 3-PHOSPHATE PHOSPHATASE"/>
    <property type="match status" value="1"/>
</dbReference>
<evidence type="ECO:0000313" key="6">
    <source>
        <dbReference type="EMBL" id="SFF32953.1"/>
    </source>
</evidence>
<keyword evidence="3 6" id="KW-0378">Hydrolase</keyword>
<dbReference type="PRINTS" id="PR00413">
    <property type="entry name" value="HADHALOGNASE"/>
</dbReference>
<dbReference type="SFLD" id="SFLDS00003">
    <property type="entry name" value="Haloacid_Dehalogenase"/>
    <property type="match status" value="1"/>
</dbReference>
<dbReference type="InterPro" id="IPR036412">
    <property type="entry name" value="HAD-like_sf"/>
</dbReference>
<dbReference type="SUPFAM" id="SSF56784">
    <property type="entry name" value="HAD-like"/>
    <property type="match status" value="1"/>
</dbReference>
<evidence type="ECO:0000313" key="7">
    <source>
        <dbReference type="Proteomes" id="UP000183410"/>
    </source>
</evidence>
<dbReference type="Pfam" id="PF00702">
    <property type="entry name" value="Hydrolase"/>
    <property type="match status" value="1"/>
</dbReference>
<dbReference type="RefSeq" id="WP_046233953.1">
    <property type="nucleotide sequence ID" value="NZ_FONN01000026.1"/>
</dbReference>
<dbReference type="EMBL" id="FONN01000026">
    <property type="protein sequence ID" value="SFF32953.1"/>
    <property type="molecule type" value="Genomic_DNA"/>
</dbReference>
<dbReference type="Gene3D" id="1.20.120.710">
    <property type="entry name" value="Haloacid dehalogenase hydrolase-like domain"/>
    <property type="match status" value="1"/>
</dbReference>
<dbReference type="AlphaFoldDB" id="A0A1I2HU72"/>
<accession>A0A1I2HU72</accession>
<organism evidence="6 7">
    <name type="scientific">Paenibacillus algorifonticola</name>
    <dbReference type="NCBI Taxonomy" id="684063"/>
    <lineage>
        <taxon>Bacteria</taxon>
        <taxon>Bacillati</taxon>
        <taxon>Bacillota</taxon>
        <taxon>Bacilli</taxon>
        <taxon>Bacillales</taxon>
        <taxon>Paenibacillaceae</taxon>
        <taxon>Paenibacillus</taxon>
    </lineage>
</organism>
<sequence>MEDHTLNTRFADTPAAENRPKTPSVKGIFFDVDDTLYDHLPPFTKAVKEVLQLGEAFPYEAAYRRMRHYSDVLSEQMGGAGALEAGAATELMRTRRFQLALGEFDAALTDEQAAAMQAAYIGCQYDIVMFPGAKEMLERLVKAGYIVGLITNGAGSHQRRKIEAMDIDHLIPRDRQFISGEVGWDKPDPRIFKLVNERTGTLPANSLYIGDSWNNDVVGALQAGWISIWFNHRQVQPLTEHAPAYIMSGYTDLQEQLVKMGILSEQ</sequence>
<evidence type="ECO:0000256" key="3">
    <source>
        <dbReference type="ARBA" id="ARBA00022801"/>
    </source>
</evidence>
<evidence type="ECO:0000256" key="1">
    <source>
        <dbReference type="ARBA" id="ARBA00001946"/>
    </source>
</evidence>
<dbReference type="GO" id="GO:0016791">
    <property type="term" value="F:phosphatase activity"/>
    <property type="evidence" value="ECO:0007669"/>
    <property type="project" value="TreeGrafter"/>
</dbReference>
<reference evidence="7" key="1">
    <citation type="submission" date="2016-10" db="EMBL/GenBank/DDBJ databases">
        <authorList>
            <person name="Varghese N."/>
            <person name="Submissions S."/>
        </authorList>
    </citation>
    <scope>NUCLEOTIDE SEQUENCE [LARGE SCALE GENOMIC DNA]</scope>
    <source>
        <strain evidence="7">CGMCC 1.10223</strain>
    </source>
</reference>
<evidence type="ECO:0000256" key="5">
    <source>
        <dbReference type="SAM" id="MobiDB-lite"/>
    </source>
</evidence>
<evidence type="ECO:0000256" key="2">
    <source>
        <dbReference type="ARBA" id="ARBA00022723"/>
    </source>
</evidence>
<dbReference type="Proteomes" id="UP000183410">
    <property type="component" value="Unassembled WGS sequence"/>
</dbReference>
<dbReference type="InterPro" id="IPR023214">
    <property type="entry name" value="HAD_sf"/>
</dbReference>
<evidence type="ECO:0000256" key="4">
    <source>
        <dbReference type="ARBA" id="ARBA00022842"/>
    </source>
</evidence>
<proteinExistence type="predicted"/>
<dbReference type="PANTHER" id="PTHR46470">
    <property type="entry name" value="N-ACYLNEURAMINATE-9-PHOSPHATASE"/>
    <property type="match status" value="1"/>
</dbReference>
<dbReference type="NCBIfam" id="TIGR01549">
    <property type="entry name" value="HAD-SF-IA-v1"/>
    <property type="match status" value="1"/>
</dbReference>
<feature type="region of interest" description="Disordered" evidence="5">
    <location>
        <begin position="1"/>
        <end position="20"/>
    </location>
</feature>
<dbReference type="Gene3D" id="3.40.50.1000">
    <property type="entry name" value="HAD superfamily/HAD-like"/>
    <property type="match status" value="1"/>
</dbReference>
<dbReference type="SFLD" id="SFLDG01129">
    <property type="entry name" value="C1.5:_HAD__Beta-PGM__Phosphata"/>
    <property type="match status" value="1"/>
</dbReference>
<comment type="cofactor">
    <cofactor evidence="1">
        <name>Mg(2+)</name>
        <dbReference type="ChEBI" id="CHEBI:18420"/>
    </cofactor>
</comment>
<name>A0A1I2HU72_9BACL</name>
<gene>
    <name evidence="6" type="ORF">SAMN04487969_12661</name>
</gene>
<dbReference type="GO" id="GO:0044281">
    <property type="term" value="P:small molecule metabolic process"/>
    <property type="evidence" value="ECO:0007669"/>
    <property type="project" value="UniProtKB-ARBA"/>
</dbReference>
<dbReference type="InterPro" id="IPR051400">
    <property type="entry name" value="HAD-like_hydrolase"/>
</dbReference>